<feature type="region of interest" description="Disordered" evidence="1">
    <location>
        <begin position="39"/>
        <end position="208"/>
    </location>
</feature>
<evidence type="ECO:0000313" key="3">
    <source>
        <dbReference type="Proteomes" id="UP000297703"/>
    </source>
</evidence>
<evidence type="ECO:0000313" key="2">
    <source>
        <dbReference type="EMBL" id="TFK03854.1"/>
    </source>
</evidence>
<dbReference type="AlphaFoldDB" id="A0A4D9EAX1"/>
<feature type="compositionally biased region" description="Low complexity" evidence="1">
    <location>
        <begin position="47"/>
        <end position="56"/>
    </location>
</feature>
<accession>A0A4D9EAX1</accession>
<feature type="compositionally biased region" description="Low complexity" evidence="1">
    <location>
        <begin position="174"/>
        <end position="184"/>
    </location>
</feature>
<comment type="caution">
    <text evidence="2">The sequence shown here is derived from an EMBL/GenBank/DDBJ whole genome shotgun (WGS) entry which is preliminary data.</text>
</comment>
<dbReference type="EMBL" id="QXTE01000151">
    <property type="protein sequence ID" value="TFK03854.1"/>
    <property type="molecule type" value="Genomic_DNA"/>
</dbReference>
<reference evidence="2 3" key="1">
    <citation type="submission" date="2019-04" db="EMBL/GenBank/DDBJ databases">
        <title>Draft genome of the big-headed turtle Platysternon megacephalum.</title>
        <authorList>
            <person name="Gong S."/>
        </authorList>
    </citation>
    <scope>NUCLEOTIDE SEQUENCE [LARGE SCALE GENOMIC DNA]</scope>
    <source>
        <strain evidence="2">DO16091913</strain>
        <tissue evidence="2">Muscle</tissue>
    </source>
</reference>
<keyword evidence="3" id="KW-1185">Reference proteome</keyword>
<dbReference type="Proteomes" id="UP000297703">
    <property type="component" value="Unassembled WGS sequence"/>
</dbReference>
<feature type="compositionally biased region" description="Pro residues" evidence="1">
    <location>
        <begin position="185"/>
        <end position="196"/>
    </location>
</feature>
<sequence length="208" mass="20708">MAPVSINPALARMAPAHSRQGRARPFAPSAVGIWARLTGGAPGWETSAGAGADSHSGGAGSAQLSWLGEHQGEGPPPGEPGGGFQGSPCQPPPPAAHPARQAPALTSGPRGSSAKPGWGSGAEKGPGTPVASRRRLPIPPATSAGRALMAQGPERGDGLGPAGPWSSLRDTRGPGRLSPGSPVRSPRPAPRAPPAQPRGARTRPGDRN</sequence>
<proteinExistence type="predicted"/>
<organism evidence="2 3">
    <name type="scientific">Platysternon megacephalum</name>
    <name type="common">big-headed turtle</name>
    <dbReference type="NCBI Taxonomy" id="55544"/>
    <lineage>
        <taxon>Eukaryota</taxon>
        <taxon>Metazoa</taxon>
        <taxon>Chordata</taxon>
        <taxon>Craniata</taxon>
        <taxon>Vertebrata</taxon>
        <taxon>Euteleostomi</taxon>
        <taxon>Archelosauria</taxon>
        <taxon>Testudinata</taxon>
        <taxon>Testudines</taxon>
        <taxon>Cryptodira</taxon>
        <taxon>Durocryptodira</taxon>
        <taxon>Testudinoidea</taxon>
        <taxon>Platysternidae</taxon>
        <taxon>Platysternon</taxon>
    </lineage>
</organism>
<protein>
    <submittedName>
        <fullName evidence="2">Tropomodulin-2-like</fullName>
    </submittedName>
</protein>
<name>A0A4D9EAX1_9SAUR</name>
<gene>
    <name evidence="2" type="ORF">DR999_PMT13678</name>
</gene>
<reference evidence="2 3" key="2">
    <citation type="submission" date="2019-04" db="EMBL/GenBank/DDBJ databases">
        <title>The genome sequence of big-headed turtle.</title>
        <authorList>
            <person name="Gong S."/>
        </authorList>
    </citation>
    <scope>NUCLEOTIDE SEQUENCE [LARGE SCALE GENOMIC DNA]</scope>
    <source>
        <strain evidence="2">DO16091913</strain>
        <tissue evidence="2">Muscle</tissue>
    </source>
</reference>
<evidence type="ECO:0000256" key="1">
    <source>
        <dbReference type="SAM" id="MobiDB-lite"/>
    </source>
</evidence>